<gene>
    <name evidence="5" type="ORF">PAL_GLEAN10015965</name>
</gene>
<dbReference type="AlphaFoldDB" id="L5L0C4"/>
<feature type="domain" description="CEP63/Deup1 CEP152 binding coiled coil" evidence="4">
    <location>
        <begin position="73"/>
        <end position="108"/>
    </location>
</feature>
<reference evidence="6" key="1">
    <citation type="journal article" date="2013" name="Science">
        <title>Comparative analysis of bat genomes provides insight into the evolution of flight and immunity.</title>
        <authorList>
            <person name="Zhang G."/>
            <person name="Cowled C."/>
            <person name="Shi Z."/>
            <person name="Huang Z."/>
            <person name="Bishop-Lilly K.A."/>
            <person name="Fang X."/>
            <person name="Wynne J.W."/>
            <person name="Xiong Z."/>
            <person name="Baker M.L."/>
            <person name="Zhao W."/>
            <person name="Tachedjian M."/>
            <person name="Zhu Y."/>
            <person name="Zhou P."/>
            <person name="Jiang X."/>
            <person name="Ng J."/>
            <person name="Yang L."/>
            <person name="Wu L."/>
            <person name="Xiao J."/>
            <person name="Feng Y."/>
            <person name="Chen Y."/>
            <person name="Sun X."/>
            <person name="Zhang Y."/>
            <person name="Marsh G.A."/>
            <person name="Crameri G."/>
            <person name="Broder C.C."/>
            <person name="Frey K.G."/>
            <person name="Wang L.F."/>
            <person name="Wang J."/>
        </authorList>
    </citation>
    <scope>NUCLEOTIDE SEQUENCE [LARGE SCALE GENOMIC DNA]</scope>
</reference>
<accession>L5L0C4</accession>
<organism evidence="5 6">
    <name type="scientific">Pteropus alecto</name>
    <name type="common">Black flying fox</name>
    <dbReference type="NCBI Taxonomy" id="9402"/>
    <lineage>
        <taxon>Eukaryota</taxon>
        <taxon>Metazoa</taxon>
        <taxon>Chordata</taxon>
        <taxon>Craniata</taxon>
        <taxon>Vertebrata</taxon>
        <taxon>Euteleostomi</taxon>
        <taxon>Mammalia</taxon>
        <taxon>Eutheria</taxon>
        <taxon>Laurasiatheria</taxon>
        <taxon>Chiroptera</taxon>
        <taxon>Yinpterochiroptera</taxon>
        <taxon>Pteropodoidea</taxon>
        <taxon>Pteropodidae</taxon>
        <taxon>Pteropodinae</taxon>
        <taxon>Pteropus</taxon>
    </lineage>
</organism>
<evidence type="ECO:0000259" key="4">
    <source>
        <dbReference type="Pfam" id="PF25771"/>
    </source>
</evidence>
<evidence type="ECO:0000313" key="5">
    <source>
        <dbReference type="EMBL" id="ELK16721.1"/>
    </source>
</evidence>
<dbReference type="InParanoid" id="L5L0C4"/>
<dbReference type="Proteomes" id="UP000010552">
    <property type="component" value="Unassembled WGS sequence"/>
</dbReference>
<evidence type="ECO:0000256" key="3">
    <source>
        <dbReference type="ARBA" id="ARBA00023054"/>
    </source>
</evidence>
<dbReference type="EMBL" id="KB030438">
    <property type="protein sequence ID" value="ELK16721.1"/>
    <property type="molecule type" value="Genomic_DNA"/>
</dbReference>
<dbReference type="GO" id="GO:0007099">
    <property type="term" value="P:centriole replication"/>
    <property type="evidence" value="ECO:0007669"/>
    <property type="project" value="TreeGrafter"/>
</dbReference>
<evidence type="ECO:0000256" key="2">
    <source>
        <dbReference type="ARBA" id="ARBA00022490"/>
    </source>
</evidence>
<dbReference type="GO" id="GO:0005814">
    <property type="term" value="C:centriole"/>
    <property type="evidence" value="ECO:0007669"/>
    <property type="project" value="TreeGrafter"/>
</dbReference>
<sequence length="112" mass="12806">MDSVPHTGDPDGRELPFATVLAPCFYSCRADSTIFFAFSTEVLARAIHSYHQFQNESPLHCPMPMSPLGSIATRFLEEEEMRSHHILERLDAHIEELKRESEKTVKQFTALK</sequence>
<evidence type="ECO:0000256" key="1">
    <source>
        <dbReference type="ARBA" id="ARBA00004496"/>
    </source>
</evidence>
<keyword evidence="6" id="KW-1185">Reference proteome</keyword>
<dbReference type="InterPro" id="IPR057656">
    <property type="entry name" value="CEP63/Deup1_CC"/>
</dbReference>
<protein>
    <submittedName>
        <fullName evidence="5">Centrosomal protein of 63 kDa</fullName>
    </submittedName>
</protein>
<dbReference type="STRING" id="9402.L5L0C4"/>
<comment type="subcellular location">
    <subcellularLocation>
        <location evidence="1">Cytoplasm</location>
    </subcellularLocation>
</comment>
<name>L5L0C4_PTEAL</name>
<dbReference type="Pfam" id="PF25771">
    <property type="entry name" value="CC_CEP152-bind"/>
    <property type="match status" value="1"/>
</dbReference>
<proteinExistence type="predicted"/>
<keyword evidence="2" id="KW-0963">Cytoplasm</keyword>
<evidence type="ECO:0000313" key="6">
    <source>
        <dbReference type="Proteomes" id="UP000010552"/>
    </source>
</evidence>
<dbReference type="GO" id="GO:0005737">
    <property type="term" value="C:cytoplasm"/>
    <property type="evidence" value="ECO:0007669"/>
    <property type="project" value="UniProtKB-SubCell"/>
</dbReference>
<dbReference type="PANTHER" id="PTHR18875:SF7">
    <property type="entry name" value="CENTROSOMAL PROTEIN OF 63 KDA"/>
    <property type="match status" value="1"/>
</dbReference>
<dbReference type="GO" id="GO:0098535">
    <property type="term" value="P:de novo centriole assembly involved in multi-ciliated epithelial cell differentiation"/>
    <property type="evidence" value="ECO:0007669"/>
    <property type="project" value="TreeGrafter"/>
</dbReference>
<dbReference type="PANTHER" id="PTHR18875">
    <property type="entry name" value="SARCOMA ANTIGEN NY-SAR-24/CYTOSKELETAL PROTEIN SOJO"/>
    <property type="match status" value="1"/>
</dbReference>
<keyword evidence="3" id="KW-0175">Coiled coil</keyword>